<evidence type="ECO:0000313" key="1">
    <source>
        <dbReference type="EMBL" id="KKL06524.1"/>
    </source>
</evidence>
<proteinExistence type="predicted"/>
<organism evidence="1">
    <name type="scientific">marine sediment metagenome</name>
    <dbReference type="NCBI Taxonomy" id="412755"/>
    <lineage>
        <taxon>unclassified sequences</taxon>
        <taxon>metagenomes</taxon>
        <taxon>ecological metagenomes</taxon>
    </lineage>
</organism>
<dbReference type="EMBL" id="LAZR01043669">
    <property type="protein sequence ID" value="KKL06524.1"/>
    <property type="molecule type" value="Genomic_DNA"/>
</dbReference>
<name>A0A0F9AAE9_9ZZZZ</name>
<sequence length="83" mass="9225">MKVSVTESKYSEYTCGFSQDMKPGDVGVDARNAVVIAVDNGDAVVLYNGSRDIFVQSLHNLRKLELRKPINGLTIMIEFSKED</sequence>
<dbReference type="AlphaFoldDB" id="A0A0F9AAE9"/>
<feature type="non-terminal residue" evidence="1">
    <location>
        <position position="83"/>
    </location>
</feature>
<comment type="caution">
    <text evidence="1">The sequence shown here is derived from an EMBL/GenBank/DDBJ whole genome shotgun (WGS) entry which is preliminary data.</text>
</comment>
<protein>
    <submittedName>
        <fullName evidence="1">Uncharacterized protein</fullName>
    </submittedName>
</protein>
<reference evidence="1" key="1">
    <citation type="journal article" date="2015" name="Nature">
        <title>Complex archaea that bridge the gap between prokaryotes and eukaryotes.</title>
        <authorList>
            <person name="Spang A."/>
            <person name="Saw J.H."/>
            <person name="Jorgensen S.L."/>
            <person name="Zaremba-Niedzwiedzka K."/>
            <person name="Martijn J."/>
            <person name="Lind A.E."/>
            <person name="van Eijk R."/>
            <person name="Schleper C."/>
            <person name="Guy L."/>
            <person name="Ettema T.J."/>
        </authorList>
    </citation>
    <scope>NUCLEOTIDE SEQUENCE</scope>
</reference>
<gene>
    <name evidence="1" type="ORF">LCGC14_2595180</name>
</gene>
<accession>A0A0F9AAE9</accession>